<dbReference type="PANTHER" id="PTHR12630:SF1">
    <property type="entry name" value="GLUCOSIDASE 2 SUBUNIT BETA"/>
    <property type="match status" value="1"/>
</dbReference>
<name>M7W547_ENTHI</name>
<feature type="signal peptide" evidence="2">
    <location>
        <begin position="1"/>
        <end position="15"/>
    </location>
</feature>
<keyword evidence="1" id="KW-1015">Disulfide bond</keyword>
<protein>
    <recommendedName>
        <fullName evidence="5">Glucosidase 2 subunit beta</fullName>
    </recommendedName>
</protein>
<evidence type="ECO:0000256" key="1">
    <source>
        <dbReference type="ARBA" id="ARBA00023157"/>
    </source>
</evidence>
<feature type="chain" id="PRO_5012700579" description="Glucosidase 2 subunit beta" evidence="2">
    <location>
        <begin position="16"/>
        <end position="374"/>
    </location>
</feature>
<keyword evidence="2" id="KW-0732">Signal</keyword>
<gene>
    <name evidence="3" type="ORF">KM1_015840</name>
</gene>
<dbReference type="GO" id="GO:0006491">
    <property type="term" value="P:N-glycan processing"/>
    <property type="evidence" value="ECO:0007669"/>
    <property type="project" value="TreeGrafter"/>
</dbReference>
<dbReference type="Proteomes" id="UP000030780">
    <property type="component" value="Unassembled WGS sequence"/>
</dbReference>
<accession>M7W547</accession>
<evidence type="ECO:0000256" key="2">
    <source>
        <dbReference type="SAM" id="SignalP"/>
    </source>
</evidence>
<reference evidence="3 4" key="1">
    <citation type="submission" date="2013-01" db="EMBL/GenBank/DDBJ databases">
        <authorList>
            <person name="Inman J."/>
            <person name="Zafar N."/>
            <person name="Lorenzi H."/>
            <person name="Caler E."/>
        </authorList>
    </citation>
    <scope>NUCLEOTIDE SEQUENCE [LARGE SCALE GENOMIC DNA]</scope>
    <source>
        <strain evidence="3 4">HM-3:IMSS</strain>
    </source>
</reference>
<dbReference type="InterPro" id="IPR036055">
    <property type="entry name" value="LDL_receptor-like_sf"/>
</dbReference>
<dbReference type="InterPro" id="IPR039794">
    <property type="entry name" value="Gtb1-like"/>
</dbReference>
<dbReference type="OrthoDB" id="28322at2759"/>
<sequence length="374" mass="43555">MLLLRFILLILRCNSKMNDICDENQKCTFVENRCYFQCENENITILQKIIPFDKVHNGLCDCEDGSDENKNFCTSKIQEALELKLKDLKEKRKSNETISAQRDKWTINGKEEALKGIKLLNSISEELNKLKNTDKYLEKMRQERLIYLLNQTELNEEKKKIKKAQNYVVHDVIPFGIEEKVKNVLRPIFHFINDLNPEAINDQTYCSIRYKLGKVRSLIKEKEQQVSQRFVYNSAIISGDYCVFALNNICLKYQDYELCLGKNFTKNNQLIGTYKGHLGHSNIYIGYSQGYEVRSKLTVLCGKENRVNIINSINLSSINVFIESPCGCSDTILFKEIDEQIKSIETIIKQRTKNSLELKDENHKNSQKKDEETI</sequence>
<dbReference type="VEuPathDB" id="AmoebaDB:KM1_015840"/>
<evidence type="ECO:0000313" key="4">
    <source>
        <dbReference type="Proteomes" id="UP000030780"/>
    </source>
</evidence>
<evidence type="ECO:0008006" key="5">
    <source>
        <dbReference type="Google" id="ProtNLM"/>
    </source>
</evidence>
<proteinExistence type="predicted"/>
<organism evidence="3 4">
    <name type="scientific">Entamoeba histolytica HM-3:IMSS</name>
    <dbReference type="NCBI Taxonomy" id="885315"/>
    <lineage>
        <taxon>Eukaryota</taxon>
        <taxon>Amoebozoa</taxon>
        <taxon>Evosea</taxon>
        <taxon>Archamoebae</taxon>
        <taxon>Mastigamoebida</taxon>
        <taxon>Entamoebidae</taxon>
        <taxon>Entamoeba</taxon>
    </lineage>
</organism>
<evidence type="ECO:0000313" key="3">
    <source>
        <dbReference type="EMBL" id="EMS12790.1"/>
    </source>
</evidence>
<dbReference type="AlphaFoldDB" id="M7W547"/>
<dbReference type="Gene3D" id="4.10.400.10">
    <property type="entry name" value="Low-density Lipoprotein Receptor"/>
    <property type="match status" value="1"/>
</dbReference>
<dbReference type="EMBL" id="KB638394">
    <property type="protein sequence ID" value="EMS12790.1"/>
    <property type="molecule type" value="Genomic_DNA"/>
</dbReference>
<dbReference type="GO" id="GO:0017177">
    <property type="term" value="C:glucosidase II complex"/>
    <property type="evidence" value="ECO:0007669"/>
    <property type="project" value="TreeGrafter"/>
</dbReference>
<dbReference type="PANTHER" id="PTHR12630">
    <property type="entry name" value="N-LINKED OLIGOSACCHARIDE PROCESSING"/>
    <property type="match status" value="1"/>
</dbReference>